<protein>
    <recommendedName>
        <fullName evidence="3">Transporter</fullName>
    </recommendedName>
</protein>
<evidence type="ECO:0000313" key="2">
    <source>
        <dbReference type="Proteomes" id="UP001243195"/>
    </source>
</evidence>
<dbReference type="EMBL" id="JAVIDA010000005">
    <property type="protein sequence ID" value="MDQ9070851.1"/>
    <property type="molecule type" value="Genomic_DNA"/>
</dbReference>
<dbReference type="AlphaFoldDB" id="A0AAW8JGW3"/>
<reference evidence="1" key="1">
    <citation type="submission" date="2023-08" db="EMBL/GenBank/DDBJ databases">
        <title>Emergence of clinically-relevant ST2 carbapenem-resistant Acinetobacter baumannii strains in hospital sewages in Zhejiang, East of China.</title>
        <authorList>
            <person name="Kaichao C."/>
            <person name="Zhang R."/>
        </authorList>
    </citation>
    <scope>NUCLEOTIDE SEQUENCE</scope>
    <source>
        <strain evidence="1">M-SY-60</strain>
    </source>
</reference>
<organism evidence="1 2">
    <name type="scientific">Acinetobacter gerneri</name>
    <dbReference type="NCBI Taxonomy" id="202952"/>
    <lineage>
        <taxon>Bacteria</taxon>
        <taxon>Pseudomonadati</taxon>
        <taxon>Pseudomonadota</taxon>
        <taxon>Gammaproteobacteria</taxon>
        <taxon>Moraxellales</taxon>
        <taxon>Moraxellaceae</taxon>
        <taxon>Acinetobacter</taxon>
    </lineage>
</organism>
<evidence type="ECO:0008006" key="3">
    <source>
        <dbReference type="Google" id="ProtNLM"/>
    </source>
</evidence>
<name>A0AAW8JGW3_9GAMM</name>
<evidence type="ECO:0000313" key="1">
    <source>
        <dbReference type="EMBL" id="MDQ9070851.1"/>
    </source>
</evidence>
<dbReference type="Proteomes" id="UP001243195">
    <property type="component" value="Unassembled WGS sequence"/>
</dbReference>
<comment type="caution">
    <text evidence="1">The sequence shown here is derived from an EMBL/GenBank/DDBJ whole genome shotgun (WGS) entry which is preliminary data.</text>
</comment>
<dbReference type="RefSeq" id="WP_308955388.1">
    <property type="nucleotide sequence ID" value="NZ_JAVICY010000004.1"/>
</dbReference>
<sequence>MFLHASIQCFFQLSVLLLCGIFLFAEKSIADPLLNTDDASIVAAHRCQLETSYTFMKSGADAYQVSPACNLGQNVEVALAYYAVQAPEKTDGYSVQAKTMLKPMDEHWGLASSLRFTQEKPAGQPSQQEWFLNLPASFNLIENRLGMNMNLGYQHSESQSDLVLWGVSTHYSFNERFDVTAETFNQDHQAPFIQTAAHYSLIPNTLTLEVAVGERLHAFRQRWFGLGLSFTP</sequence>
<proteinExistence type="predicted"/>
<accession>A0AAW8JGW3</accession>
<gene>
    <name evidence="1" type="ORF">RFH51_05170</name>
</gene>